<accession>A0A868BYY9</accession>
<evidence type="ECO:0000313" key="2">
    <source>
        <dbReference type="EMBL" id="QOI69498.1"/>
    </source>
</evidence>
<name>A0A868BYY9_9CAUD</name>
<dbReference type="Proteomes" id="UP000671943">
    <property type="component" value="Segment"/>
</dbReference>
<feature type="region of interest" description="Disordered" evidence="1">
    <location>
        <begin position="1"/>
        <end position="20"/>
    </location>
</feature>
<sequence length="36" mass="4064">MAEGDSRGTFIGPGSRRGRNARTVRRWGICFICFTM</sequence>
<reference evidence="2" key="1">
    <citation type="submission" date="2020-08" db="EMBL/GenBank/DDBJ databases">
        <authorList>
            <person name="Nguyen N.T.T."/>
            <person name="Holtappels D."/>
            <person name="Doan T.T.K."/>
            <person name="Pham H.K.N."/>
            <person name="Wagemans J."/>
        </authorList>
    </citation>
    <scope>NUCLEOTIDE SEQUENCE</scope>
</reference>
<organism evidence="2 3">
    <name type="scientific">Xanthomonas phage Xaa_vB_phi31</name>
    <dbReference type="NCBI Taxonomy" id="2776752"/>
    <lineage>
        <taxon>Viruses</taxon>
        <taxon>Duplodnaviria</taxon>
        <taxon>Heunggongvirae</taxon>
        <taxon>Uroviricota</taxon>
        <taxon>Caudoviricetes</taxon>
        <taxon>Autographivirales</taxon>
        <taxon>Autonotataviridae</taxon>
        <taxon>Gujervirinae</taxon>
        <taxon>Pazvirus</taxon>
        <taxon>Pazvirus 31</taxon>
    </lineage>
</organism>
<evidence type="ECO:0000256" key="1">
    <source>
        <dbReference type="SAM" id="MobiDB-lite"/>
    </source>
</evidence>
<keyword evidence="3" id="KW-1185">Reference proteome</keyword>
<protein>
    <submittedName>
        <fullName evidence="2">Uncharacterized protein</fullName>
    </submittedName>
</protein>
<proteinExistence type="predicted"/>
<evidence type="ECO:0000313" key="3">
    <source>
        <dbReference type="Proteomes" id="UP000671943"/>
    </source>
</evidence>
<dbReference type="EMBL" id="MT951568">
    <property type="protein sequence ID" value="QOI69498.1"/>
    <property type="molecule type" value="Genomic_DNA"/>
</dbReference>
<gene>
    <name evidence="2" type="ORF">XaavBphi31_01</name>
</gene>